<feature type="region of interest" description="Disordered" evidence="2">
    <location>
        <begin position="35"/>
        <end position="84"/>
    </location>
</feature>
<sequence length="165" mass="18231">MRDINLLALVVCIAGSLYVYKYYPRDSATTQLALPSVTPKAETRAQPTPTAPQAAPRPQPDIATTPQQPAAQPTQQPGIDPWTAELARQADARIARQRQEYAVQEQQAAQAQAAQATTAASTCVALRQEKEWVLTAQRHGGTAQWMNYLNDRFHTVSDALYRNRC</sequence>
<evidence type="ECO:0000313" key="4">
    <source>
        <dbReference type="Proteomes" id="UP000593970"/>
    </source>
</evidence>
<accession>A0AA92QD20</accession>
<feature type="compositionally biased region" description="Low complexity" evidence="2">
    <location>
        <begin position="44"/>
        <end position="77"/>
    </location>
</feature>
<keyword evidence="1" id="KW-0175">Coiled coil</keyword>
<organism evidence="3 4">
    <name type="scientific">Ralstonia solanacearum</name>
    <name type="common">Pseudomonas solanacearum</name>
    <dbReference type="NCBI Taxonomy" id="305"/>
    <lineage>
        <taxon>Bacteria</taxon>
        <taxon>Pseudomonadati</taxon>
        <taxon>Pseudomonadota</taxon>
        <taxon>Betaproteobacteria</taxon>
        <taxon>Burkholderiales</taxon>
        <taxon>Burkholderiaceae</taxon>
        <taxon>Ralstonia</taxon>
        <taxon>Ralstonia solanacearum species complex</taxon>
    </lineage>
</organism>
<evidence type="ECO:0000256" key="2">
    <source>
        <dbReference type="SAM" id="MobiDB-lite"/>
    </source>
</evidence>
<dbReference type="Proteomes" id="UP000593970">
    <property type="component" value="Plasmid pUW774mp"/>
</dbReference>
<evidence type="ECO:0000256" key="1">
    <source>
        <dbReference type="SAM" id="Coils"/>
    </source>
</evidence>
<dbReference type="EMBL" id="CP051170">
    <property type="protein sequence ID" value="QOK98459.1"/>
    <property type="molecule type" value="Genomic_DNA"/>
</dbReference>
<reference evidence="4" key="1">
    <citation type="submission" date="2020-04" db="EMBL/GenBank/DDBJ databases">
        <title>Ralstonia solanacearum UW576, UW763, UW773, and UW774.</title>
        <authorList>
            <person name="Steidl O."/>
            <person name="Truchon A."/>
            <person name="Allen C."/>
        </authorList>
    </citation>
    <scope>NUCLEOTIDE SEQUENCE [LARGE SCALE GENOMIC DNA]</scope>
    <source>
        <strain evidence="4">UW774</strain>
        <plasmid evidence="4">pUW774mp</plasmid>
    </source>
</reference>
<gene>
    <name evidence="3" type="ORF">HF909_18415</name>
</gene>
<dbReference type="AlphaFoldDB" id="A0AA92QD20"/>
<keyword evidence="3" id="KW-0614">Plasmid</keyword>
<proteinExistence type="predicted"/>
<name>A0AA92QD20_RALSL</name>
<feature type="coiled-coil region" evidence="1">
    <location>
        <begin position="87"/>
        <end position="114"/>
    </location>
</feature>
<protein>
    <submittedName>
        <fullName evidence="3">Uncharacterized protein</fullName>
    </submittedName>
</protein>
<geneLocation type="plasmid" evidence="3 4">
    <name>pUW774mp</name>
</geneLocation>
<evidence type="ECO:0000313" key="3">
    <source>
        <dbReference type="EMBL" id="QOK98459.1"/>
    </source>
</evidence>